<evidence type="ECO:0000313" key="2">
    <source>
        <dbReference type="EMBL" id="MBW1257626.1"/>
    </source>
</evidence>
<dbReference type="PANTHER" id="PTHR18964:SF174">
    <property type="entry name" value="D-ALLOSE KINASE-RELATED"/>
    <property type="match status" value="1"/>
</dbReference>
<keyword evidence="1" id="KW-0119">Carbohydrate metabolism</keyword>
<dbReference type="PANTHER" id="PTHR18964">
    <property type="entry name" value="ROK (REPRESSOR, ORF, KINASE) FAMILY"/>
    <property type="match status" value="1"/>
</dbReference>
<dbReference type="Pfam" id="PF00480">
    <property type="entry name" value="ROK"/>
    <property type="match status" value="1"/>
</dbReference>
<sequence>MFHLGMDIGGTKIEVQVLDKSGTSIYRHRTATHTQSTEALVEQVVLLIRDAEAEVGQPCTLGVGLPGSLDPQSGLLKNSNILSLNQHPVQQLLVQRLQRPITLTNDANCFALSEAMDGAGAGHHCVAGVILGTGCGGGIVIGQQLQQGKNGNSGEWGHVALPGYQQERDGAPHRCYCGQWNCLESFVSGTGITRQLRSEFGESMNGEQFFHDYSLHPTPHSIQWVERFRDQLSRVLAMIVNILDPDIIVLGGGLSNVSPLHSNLADCMSQYTFGRYANTPVVTARHGDSSGVRGAAWLGRNAL</sequence>
<accession>A0ABS6VEI7</accession>
<organism evidence="2 3">
    <name type="scientific">Pantoea allii</name>
    <dbReference type="NCBI Taxonomy" id="574096"/>
    <lineage>
        <taxon>Bacteria</taxon>
        <taxon>Pseudomonadati</taxon>
        <taxon>Pseudomonadota</taxon>
        <taxon>Gammaproteobacteria</taxon>
        <taxon>Enterobacterales</taxon>
        <taxon>Erwiniaceae</taxon>
        <taxon>Pantoea</taxon>
    </lineage>
</organism>
<dbReference type="InterPro" id="IPR049874">
    <property type="entry name" value="ROK_cs"/>
</dbReference>
<name>A0ABS6VEI7_9GAMM</name>
<protein>
    <submittedName>
        <fullName evidence="2">ROK family protein</fullName>
    </submittedName>
</protein>
<dbReference type="InterPro" id="IPR000600">
    <property type="entry name" value="ROK"/>
</dbReference>
<evidence type="ECO:0000256" key="1">
    <source>
        <dbReference type="ARBA" id="ARBA00023277"/>
    </source>
</evidence>
<dbReference type="Proteomes" id="UP001197236">
    <property type="component" value="Unassembled WGS sequence"/>
</dbReference>
<evidence type="ECO:0000313" key="3">
    <source>
        <dbReference type="Proteomes" id="UP001197236"/>
    </source>
</evidence>
<dbReference type="EMBL" id="JAHVXZ010000004">
    <property type="protein sequence ID" value="MBW1257626.1"/>
    <property type="molecule type" value="Genomic_DNA"/>
</dbReference>
<keyword evidence="3" id="KW-1185">Reference proteome</keyword>
<dbReference type="PROSITE" id="PS01125">
    <property type="entry name" value="ROK"/>
    <property type="match status" value="1"/>
</dbReference>
<reference evidence="2 3" key="1">
    <citation type="submission" date="2021-07" db="EMBL/GenBank/DDBJ databases">
        <title>A novel phosphonate cluster across the Pantoea species complex is important for pathogenicity in onion.</title>
        <authorList>
            <person name="Zhao M."/>
            <person name="Stice S."/>
            <person name="Shin G.Y."/>
            <person name="Coutinho T."/>
            <person name="Gitaitis R."/>
            <person name="Kvitko B."/>
            <person name="Dutta B."/>
        </authorList>
    </citation>
    <scope>NUCLEOTIDE SEQUENCE [LARGE SCALE GENOMIC DNA]</scope>
    <source>
        <strain evidence="2 3">BD 382</strain>
    </source>
</reference>
<proteinExistence type="predicted"/>
<comment type="caution">
    <text evidence="2">The sequence shown here is derived from an EMBL/GenBank/DDBJ whole genome shotgun (WGS) entry which is preliminary data.</text>
</comment>
<gene>
    <name evidence="2" type="ORF">KYI95_10510</name>
</gene>
<dbReference type="RefSeq" id="WP_218995473.1">
    <property type="nucleotide sequence ID" value="NZ_CP193916.1"/>
</dbReference>